<dbReference type="Pfam" id="PF13090">
    <property type="entry name" value="PP_kinase_C"/>
    <property type="match status" value="1"/>
</dbReference>
<evidence type="ECO:0000256" key="2">
    <source>
        <dbReference type="ARBA" id="ARBA00022679"/>
    </source>
</evidence>
<dbReference type="NCBIfam" id="NF003917">
    <property type="entry name" value="PRK05443.1-1"/>
    <property type="match status" value="1"/>
</dbReference>
<dbReference type="InterPro" id="IPR025198">
    <property type="entry name" value="PPK_N_dom"/>
</dbReference>
<dbReference type="InterPro" id="IPR024953">
    <property type="entry name" value="PP_kinase_middle"/>
</dbReference>
<dbReference type="Gene3D" id="3.30.1840.10">
    <property type="entry name" value="Polyphosphate kinase middle domain"/>
    <property type="match status" value="1"/>
</dbReference>
<dbReference type="CDD" id="cd09168">
    <property type="entry name" value="PLDc_PaPPK1_C2_like"/>
    <property type="match status" value="1"/>
</dbReference>
<keyword evidence="4 6" id="KW-0418">Kinase</keyword>
<feature type="region of interest" description="Disordered" evidence="8">
    <location>
        <begin position="683"/>
        <end position="734"/>
    </location>
</feature>
<dbReference type="EC" id="2.7.4.1" evidence="6 7"/>
<sequence length="734" mass="82676">MSSSPPIGVSAEAAGSALPATRVEAPPVIDLDAPELYLNRELTWLAFNRRVLHEGQDSRNPLLERIKFLAIVSSNLDEFFMKRIGGLKQQIGAGVRTPTVDGRTPLQQLIACYAEVRELNEQMRSLALELHALLIEQGIRVRSYGKLGDEQQAELRDFYIRNIFPLVTPQAMDPAHPFPFISNLSLNLLVSVRYPNDDQVMLARVKVPVGPGIPRFLTLDAGSTFVPLEDVMANNLDLLFPGMEIVAVEYFRVTRNAVVERSEEQADDLLVLIESELRERKFASIVRLEVVKDMDPVHRGMLAAELGLDEANDVFEVSGMLGLRDLFQVAVVDRSDLHDPPHAPLDHPKLAGAPNIFHTIRDAGTIFLQHPYESFATTVERFVREAARDPKVLAIKMTLYRTSSDSKIIEYLVEAARNGKQVAVVVELKARFDEAANIRWATRLEEAGIHVNYGVVGLKTHSKVIFVVRRDYSGLRRYAHIGTGNYHPGTARLYTDLGILTSDPVIGEDLTELFNYLTTGFTPKRNYRKLLPAPKLLKPALLDKIEREIRQHSAKTPGLIQFKMNALEDVDITRALYRASQAGVQVDLIVRDTCRLRPGLPGVSETVRVVSIVGRFLEHSRVFYFRNGGSEEYFIGSADCMKRNLESRVEVVTPVESADARQELRNLLDLQLLRDRRSAWDMQSDGSYVQRQPEEGGEQRGSHEQLIEAAERRQREATRLKKRRPRAVARRGAY</sequence>
<dbReference type="RefSeq" id="WP_110017754.1">
    <property type="nucleotide sequence ID" value="NZ_QGTJ01000003.1"/>
</dbReference>
<dbReference type="Proteomes" id="UP000246569">
    <property type="component" value="Unassembled WGS sequence"/>
</dbReference>
<feature type="binding site" evidence="6">
    <location>
        <position position="75"/>
    </location>
    <ligand>
        <name>ATP</name>
        <dbReference type="ChEBI" id="CHEBI:30616"/>
    </ligand>
</feature>
<dbReference type="SUPFAM" id="SSF140356">
    <property type="entry name" value="PPK N-terminal domain-like"/>
    <property type="match status" value="1"/>
</dbReference>
<dbReference type="InterPro" id="IPR036830">
    <property type="entry name" value="PP_kinase_middle_dom_sf"/>
</dbReference>
<comment type="similarity">
    <text evidence="6 7">Belongs to the polyphosphate kinase 1 (PPK1) family.</text>
</comment>
<keyword evidence="5 6" id="KW-0067">ATP-binding</keyword>
<dbReference type="Pfam" id="PF13089">
    <property type="entry name" value="PP_kinase_N"/>
    <property type="match status" value="1"/>
</dbReference>
<evidence type="ECO:0000259" key="10">
    <source>
        <dbReference type="Pfam" id="PF13089"/>
    </source>
</evidence>
<feature type="binding site" evidence="6">
    <location>
        <position position="591"/>
    </location>
    <ligand>
        <name>ATP</name>
        <dbReference type="ChEBI" id="CHEBI:30616"/>
    </ligand>
</feature>
<evidence type="ECO:0000313" key="14">
    <source>
        <dbReference type="Proteomes" id="UP000246569"/>
    </source>
</evidence>
<feature type="compositionally biased region" description="Basic residues" evidence="8">
    <location>
        <begin position="720"/>
        <end position="734"/>
    </location>
</feature>
<keyword evidence="6" id="KW-0479">Metal-binding</keyword>
<dbReference type="GO" id="GO:0046872">
    <property type="term" value="F:metal ion binding"/>
    <property type="evidence" value="ECO:0007669"/>
    <property type="project" value="UniProtKB-KW"/>
</dbReference>
<feature type="domain" description="Polyphosphate kinase C-terminal" evidence="12">
    <location>
        <begin position="355"/>
        <end position="519"/>
    </location>
</feature>
<dbReference type="InterPro" id="IPR041108">
    <property type="entry name" value="PP_kinase_C_1"/>
</dbReference>
<evidence type="ECO:0000256" key="7">
    <source>
        <dbReference type="RuleBase" id="RU003800"/>
    </source>
</evidence>
<reference evidence="13 14" key="1">
    <citation type="submission" date="2018-05" db="EMBL/GenBank/DDBJ databases">
        <title>Genomic Encyclopedia of Type Strains, Phase IV (KMG-IV): sequencing the most valuable type-strain genomes for metagenomic binning, comparative biology and taxonomic classification.</title>
        <authorList>
            <person name="Goeker M."/>
        </authorList>
    </citation>
    <scope>NUCLEOTIDE SEQUENCE [LARGE SCALE GENOMIC DNA]</scope>
    <source>
        <strain evidence="13 14">DSM 23606</strain>
    </source>
</reference>
<protein>
    <recommendedName>
        <fullName evidence="6 7">Polyphosphate kinase</fullName>
        <ecNumber evidence="6 7">2.7.4.1</ecNumber>
    </recommendedName>
    <alternativeName>
        <fullName evidence="6">ATP-polyphosphate phosphotransferase</fullName>
    </alternativeName>
    <alternativeName>
        <fullName evidence="6">Polyphosphoric acid kinase</fullName>
    </alternativeName>
</protein>
<dbReference type="GO" id="GO:0008976">
    <property type="term" value="F:polyphosphate kinase activity"/>
    <property type="evidence" value="ECO:0007669"/>
    <property type="project" value="UniProtKB-UniRule"/>
</dbReference>
<gene>
    <name evidence="6" type="primary">ppk</name>
    <name evidence="13" type="ORF">C7443_103170</name>
</gene>
<evidence type="ECO:0000256" key="6">
    <source>
        <dbReference type="HAMAP-Rule" id="MF_00347"/>
    </source>
</evidence>
<keyword evidence="14" id="KW-1185">Reference proteome</keyword>
<dbReference type="PANTHER" id="PTHR30218">
    <property type="entry name" value="POLYPHOSPHATE KINASE"/>
    <property type="match status" value="1"/>
</dbReference>
<dbReference type="InterPro" id="IPR036832">
    <property type="entry name" value="PPK_N_dom_sf"/>
</dbReference>
<dbReference type="Pfam" id="PF17941">
    <property type="entry name" value="PP_kinase_C_1"/>
    <property type="match status" value="1"/>
</dbReference>
<feature type="active site" description="Phosphohistidine intermediate" evidence="6">
    <location>
        <position position="461"/>
    </location>
</feature>
<evidence type="ECO:0000313" key="13">
    <source>
        <dbReference type="EMBL" id="PWV63245.1"/>
    </source>
</evidence>
<keyword evidence="3 6" id="KW-0547">Nucleotide-binding</keyword>
<comment type="catalytic activity">
    <reaction evidence="6 7">
        <text>[phosphate](n) + ATP = [phosphate](n+1) + ADP</text>
        <dbReference type="Rhea" id="RHEA:19573"/>
        <dbReference type="Rhea" id="RHEA-COMP:9859"/>
        <dbReference type="Rhea" id="RHEA-COMP:14280"/>
        <dbReference type="ChEBI" id="CHEBI:16838"/>
        <dbReference type="ChEBI" id="CHEBI:30616"/>
        <dbReference type="ChEBI" id="CHEBI:456216"/>
        <dbReference type="EC" id="2.7.4.1"/>
    </reaction>
</comment>
<feature type="binding site" evidence="6">
    <location>
        <position position="401"/>
    </location>
    <ligand>
        <name>Mg(2+)</name>
        <dbReference type="ChEBI" id="CHEBI:18420"/>
    </ligand>
</feature>
<dbReference type="NCBIfam" id="NF003918">
    <property type="entry name" value="PRK05443.1-2"/>
    <property type="match status" value="1"/>
</dbReference>
<dbReference type="GO" id="GO:0006799">
    <property type="term" value="P:polyphosphate biosynthetic process"/>
    <property type="evidence" value="ECO:0007669"/>
    <property type="project" value="UniProtKB-UniRule"/>
</dbReference>
<evidence type="ECO:0000256" key="3">
    <source>
        <dbReference type="ARBA" id="ARBA00022741"/>
    </source>
</evidence>
<evidence type="ECO:0000259" key="9">
    <source>
        <dbReference type="Pfam" id="PF02503"/>
    </source>
</evidence>
<keyword evidence="6" id="KW-0460">Magnesium</keyword>
<comment type="caution">
    <text evidence="13">The sequence shown here is derived from an EMBL/GenBank/DDBJ whole genome shotgun (WGS) entry which is preliminary data.</text>
</comment>
<dbReference type="NCBIfam" id="NF003921">
    <property type="entry name" value="PRK05443.2-2"/>
    <property type="match status" value="1"/>
</dbReference>
<dbReference type="PIRSF" id="PIRSF015589">
    <property type="entry name" value="PP_kinase"/>
    <property type="match status" value="1"/>
</dbReference>
<keyword evidence="2 6" id="KW-0808">Transferase</keyword>
<feature type="domain" description="Polyphosphate kinase middle" evidence="9">
    <location>
        <begin position="150"/>
        <end position="328"/>
    </location>
</feature>
<proteinExistence type="inferred from homology"/>
<dbReference type="GO" id="GO:0005524">
    <property type="term" value="F:ATP binding"/>
    <property type="evidence" value="ECO:0007669"/>
    <property type="project" value="UniProtKB-KW"/>
</dbReference>
<feature type="binding site" evidence="6">
    <location>
        <position position="431"/>
    </location>
    <ligand>
        <name>Mg(2+)</name>
        <dbReference type="ChEBI" id="CHEBI:18420"/>
    </ligand>
</feature>
<dbReference type="Gene3D" id="1.20.58.310">
    <property type="entry name" value="Polyphosphate kinase N-terminal domain"/>
    <property type="match status" value="1"/>
</dbReference>
<dbReference type="SUPFAM" id="SSF56024">
    <property type="entry name" value="Phospholipase D/nuclease"/>
    <property type="match status" value="2"/>
</dbReference>
<dbReference type="SUPFAM" id="SSF143724">
    <property type="entry name" value="PHP14-like"/>
    <property type="match status" value="1"/>
</dbReference>
<feature type="binding site" evidence="6">
    <location>
        <position position="494"/>
    </location>
    <ligand>
        <name>ATP</name>
        <dbReference type="ChEBI" id="CHEBI:30616"/>
    </ligand>
</feature>
<feature type="domain" description="Polyphosphate kinase N-terminal" evidence="10">
    <location>
        <begin position="37"/>
        <end position="141"/>
    </location>
</feature>
<dbReference type="PANTHER" id="PTHR30218:SF0">
    <property type="entry name" value="POLYPHOSPHATE KINASE"/>
    <property type="match status" value="1"/>
</dbReference>
<dbReference type="OrthoDB" id="9761456at2"/>
<comment type="cofactor">
    <cofactor evidence="6">
        <name>Mg(2+)</name>
        <dbReference type="ChEBI" id="CHEBI:18420"/>
    </cofactor>
</comment>
<evidence type="ECO:0000259" key="11">
    <source>
        <dbReference type="Pfam" id="PF13090"/>
    </source>
</evidence>
<feature type="domain" description="Polyphosphate kinase C-terminal" evidence="11">
    <location>
        <begin position="530"/>
        <end position="695"/>
    </location>
</feature>
<dbReference type="InterPro" id="IPR025200">
    <property type="entry name" value="PPK_C_dom2"/>
</dbReference>
<evidence type="ECO:0000256" key="5">
    <source>
        <dbReference type="ARBA" id="ARBA00022840"/>
    </source>
</evidence>
<accession>A0A317MWJ4</accession>
<evidence type="ECO:0000256" key="8">
    <source>
        <dbReference type="SAM" id="MobiDB-lite"/>
    </source>
</evidence>
<dbReference type="AlphaFoldDB" id="A0A317MWJ4"/>
<comment type="function">
    <text evidence="6 7">Catalyzes the reversible transfer of the terminal phosphate of ATP to form a long-chain polyphosphate (polyP).</text>
</comment>
<keyword evidence="1 6" id="KW-0597">Phosphoprotein</keyword>
<dbReference type="InterPro" id="IPR003414">
    <property type="entry name" value="PP_kinase"/>
</dbReference>
<feature type="binding site" evidence="6">
    <location>
        <position position="619"/>
    </location>
    <ligand>
        <name>ATP</name>
        <dbReference type="ChEBI" id="CHEBI:30616"/>
    </ligand>
</feature>
<name>A0A317MWJ4_9GAMM</name>
<evidence type="ECO:0000256" key="1">
    <source>
        <dbReference type="ARBA" id="ARBA00022553"/>
    </source>
</evidence>
<evidence type="ECO:0000259" key="12">
    <source>
        <dbReference type="Pfam" id="PF17941"/>
    </source>
</evidence>
<dbReference type="Pfam" id="PF02503">
    <property type="entry name" value="PP_kinase"/>
    <property type="match status" value="1"/>
</dbReference>
<dbReference type="EMBL" id="QGTJ01000003">
    <property type="protein sequence ID" value="PWV63245.1"/>
    <property type="molecule type" value="Genomic_DNA"/>
</dbReference>
<dbReference type="Gene3D" id="3.30.870.10">
    <property type="entry name" value="Endonuclease Chain A"/>
    <property type="match status" value="2"/>
</dbReference>
<dbReference type="CDD" id="cd09165">
    <property type="entry name" value="PLDc_PaPPK1_C1_like"/>
    <property type="match status" value="1"/>
</dbReference>
<feature type="compositionally biased region" description="Basic and acidic residues" evidence="8">
    <location>
        <begin position="692"/>
        <end position="719"/>
    </location>
</feature>
<dbReference type="HAMAP" id="MF_00347">
    <property type="entry name" value="Polyphosphate_kinase"/>
    <property type="match status" value="1"/>
</dbReference>
<dbReference type="NCBIfam" id="TIGR03705">
    <property type="entry name" value="poly_P_kin"/>
    <property type="match status" value="1"/>
</dbReference>
<evidence type="ECO:0000256" key="4">
    <source>
        <dbReference type="ARBA" id="ARBA00022777"/>
    </source>
</evidence>
<dbReference type="GO" id="GO:0009358">
    <property type="term" value="C:polyphosphate kinase complex"/>
    <property type="evidence" value="ECO:0007669"/>
    <property type="project" value="InterPro"/>
</dbReference>
<comment type="PTM">
    <text evidence="6 7">An intermediate of this reaction is the autophosphorylated ppk in which a phosphate is covalently linked to a histidine residue through a N-P bond.</text>
</comment>
<organism evidence="13 14">
    <name type="scientific">Plasticicumulans acidivorans</name>
    <dbReference type="NCBI Taxonomy" id="886464"/>
    <lineage>
        <taxon>Bacteria</taxon>
        <taxon>Pseudomonadati</taxon>
        <taxon>Pseudomonadota</taxon>
        <taxon>Gammaproteobacteria</taxon>
        <taxon>Candidatus Competibacteraceae</taxon>
        <taxon>Plasticicumulans</taxon>
    </lineage>
</organism>